<dbReference type="InterPro" id="IPR005467">
    <property type="entry name" value="His_kinase_dom"/>
</dbReference>
<dbReference type="Pfam" id="PF02518">
    <property type="entry name" value="HATPase_c"/>
    <property type="match status" value="1"/>
</dbReference>
<comment type="catalytic activity">
    <reaction evidence="1">
        <text>ATP + protein L-histidine = ADP + protein N-phospho-L-histidine.</text>
        <dbReference type="EC" id="2.7.13.3"/>
    </reaction>
</comment>
<keyword evidence="3 7" id="KW-0418">Kinase</keyword>
<evidence type="ECO:0000259" key="6">
    <source>
        <dbReference type="PROSITE" id="PS50109"/>
    </source>
</evidence>
<dbReference type="OrthoDB" id="9815750at2"/>
<feature type="domain" description="Histidine kinase" evidence="6">
    <location>
        <begin position="96"/>
        <end position="195"/>
    </location>
</feature>
<feature type="region of interest" description="Disordered" evidence="5">
    <location>
        <begin position="384"/>
        <end position="421"/>
    </location>
</feature>
<dbReference type="SUPFAM" id="SSF55874">
    <property type="entry name" value="ATPase domain of HSP90 chaperone/DNA topoisomerase II/histidine kinase"/>
    <property type="match status" value="1"/>
</dbReference>
<dbReference type="InterPro" id="IPR036390">
    <property type="entry name" value="WH_DNA-bd_sf"/>
</dbReference>
<dbReference type="eggNOG" id="COG3290">
    <property type="taxonomic scope" value="Bacteria"/>
</dbReference>
<dbReference type="eggNOG" id="COG1846">
    <property type="taxonomic scope" value="Bacteria"/>
</dbReference>
<dbReference type="EMBL" id="ABXJ01000128">
    <property type="protein sequence ID" value="EEA89664.1"/>
    <property type="molecule type" value="Genomic_DNA"/>
</dbReference>
<dbReference type="SUPFAM" id="SSF46785">
    <property type="entry name" value="Winged helix' DNA-binding domain"/>
    <property type="match status" value="1"/>
</dbReference>
<evidence type="ECO:0000313" key="8">
    <source>
        <dbReference type="Proteomes" id="UP000003560"/>
    </source>
</evidence>
<dbReference type="SMART" id="SM00387">
    <property type="entry name" value="HATPase_c"/>
    <property type="match status" value="1"/>
</dbReference>
<keyword evidence="8" id="KW-1185">Reference proteome</keyword>
<name>B6GDM5_9ACTN</name>
<evidence type="ECO:0000256" key="5">
    <source>
        <dbReference type="SAM" id="MobiDB-lite"/>
    </source>
</evidence>
<dbReference type="InterPro" id="IPR003594">
    <property type="entry name" value="HATPase_dom"/>
</dbReference>
<evidence type="ECO:0000256" key="3">
    <source>
        <dbReference type="ARBA" id="ARBA00022777"/>
    </source>
</evidence>
<dbReference type="Proteomes" id="UP000003560">
    <property type="component" value="Unassembled WGS sequence"/>
</dbReference>
<dbReference type="GO" id="GO:0000160">
    <property type="term" value="P:phosphorelay signal transduction system"/>
    <property type="evidence" value="ECO:0007669"/>
    <property type="project" value="UniProtKB-KW"/>
</dbReference>
<sequence>MSEDFYPFVDSGDPAPDNMHLVGGGRRAEPVENDGESTEALEKPTYTTRISVYDDMFSTPRVIVVEQSDVRTYLEDVTNTVHRTMKEQGGHLSLMIIRELVENFIHAQFSEPVISILDDGDTIRFADQGPGINDKERAFEFGVTSADRSKKRYIRGTGAGLPMVQQYVEAAGGAISVEDNLGAGTVVTVSVNAARVAEIERAVSRGAAVRGGHHNDGTPGTANAAVPGNPTYAQPGSAAMATNPGQMPGVGAFPDGMPGMSEAMALPPQAQWPGAPVPNMMPAGIAESAGVQTQHAGNHAAMTPGAFDGAGQAHPQHATGTAPGQPAYVNPGERAIPGAPYPGYYQQGYPWPGTAQAGWQAYGNPANPYTMTGAYGAAQPYGAPQGWQQSAMQPPQYPAAVPPSNMGGEAPESPKPPSPYVTERGSLALRFIAQNGKGGPTDLTRAFGNSDATWSRELDTLAGTGLIYKRGQKYVLTELGQGWTQQQ</sequence>
<dbReference type="PRINTS" id="PR00344">
    <property type="entry name" value="BCTRLSENSOR"/>
</dbReference>
<organism evidence="7 8">
    <name type="scientific">Collinsella stercoris DSM 13279</name>
    <dbReference type="NCBI Taxonomy" id="445975"/>
    <lineage>
        <taxon>Bacteria</taxon>
        <taxon>Bacillati</taxon>
        <taxon>Actinomycetota</taxon>
        <taxon>Coriobacteriia</taxon>
        <taxon>Coriobacteriales</taxon>
        <taxon>Coriobacteriaceae</taxon>
        <taxon>Collinsella</taxon>
    </lineage>
</organism>
<protein>
    <recommendedName>
        <fullName evidence="2">histidine kinase</fullName>
        <ecNumber evidence="2">2.7.13.3</ecNumber>
    </recommendedName>
</protein>
<keyword evidence="3 7" id="KW-0808">Transferase</keyword>
<reference evidence="7 8" key="2">
    <citation type="submission" date="2008-10" db="EMBL/GenBank/DDBJ databases">
        <authorList>
            <person name="Fulton L."/>
            <person name="Clifton S."/>
            <person name="Fulton B."/>
            <person name="Xu J."/>
            <person name="Minx P."/>
            <person name="Pepin K.H."/>
            <person name="Johnson M."/>
            <person name="Thiruvilangam P."/>
            <person name="Bhonagiri V."/>
            <person name="Nash W.E."/>
            <person name="Mardis E.R."/>
            <person name="Wilson R.K."/>
        </authorList>
    </citation>
    <scope>NUCLEOTIDE SEQUENCE [LARGE SCALE GENOMIC DNA]</scope>
    <source>
        <strain evidence="7 8">DSM 13279</strain>
    </source>
</reference>
<dbReference type="Gene3D" id="3.30.565.10">
    <property type="entry name" value="Histidine kinase-like ATPase, C-terminal domain"/>
    <property type="match status" value="1"/>
</dbReference>
<dbReference type="STRING" id="445975.COLSTE_02208"/>
<dbReference type="HOGENOM" id="CLU_043928_0_0_11"/>
<evidence type="ECO:0000256" key="2">
    <source>
        <dbReference type="ARBA" id="ARBA00012438"/>
    </source>
</evidence>
<feature type="region of interest" description="Disordered" evidence="5">
    <location>
        <begin position="208"/>
        <end position="227"/>
    </location>
</feature>
<evidence type="ECO:0000256" key="4">
    <source>
        <dbReference type="ARBA" id="ARBA00023012"/>
    </source>
</evidence>
<evidence type="ECO:0000256" key="1">
    <source>
        <dbReference type="ARBA" id="ARBA00000085"/>
    </source>
</evidence>
<dbReference type="GeneID" id="98002280"/>
<dbReference type="PROSITE" id="PS50109">
    <property type="entry name" value="HIS_KIN"/>
    <property type="match status" value="1"/>
</dbReference>
<dbReference type="InterPro" id="IPR036890">
    <property type="entry name" value="HATPase_C_sf"/>
</dbReference>
<dbReference type="RefSeq" id="WP_006721834.1">
    <property type="nucleotide sequence ID" value="NZ_CP085935.1"/>
</dbReference>
<gene>
    <name evidence="7" type="ORF">COLSTE_02208</name>
</gene>
<dbReference type="InterPro" id="IPR004358">
    <property type="entry name" value="Sig_transdc_His_kin-like_C"/>
</dbReference>
<keyword evidence="4" id="KW-0902">Two-component regulatory system</keyword>
<dbReference type="GO" id="GO:0004673">
    <property type="term" value="F:protein histidine kinase activity"/>
    <property type="evidence" value="ECO:0007669"/>
    <property type="project" value="UniProtKB-EC"/>
</dbReference>
<reference evidence="7 8" key="1">
    <citation type="submission" date="2008-10" db="EMBL/GenBank/DDBJ databases">
        <title>Draft genome sequence of Collinsella stercoris (DSM 13279).</title>
        <authorList>
            <person name="Sudarsanam P."/>
            <person name="Ley R."/>
            <person name="Guruge J."/>
            <person name="Turnbaugh P.J."/>
            <person name="Mahowald M."/>
            <person name="Liep D."/>
            <person name="Gordon J."/>
        </authorList>
    </citation>
    <scope>NUCLEOTIDE SEQUENCE [LARGE SCALE GENOMIC DNA]</scope>
    <source>
        <strain evidence="7 8">DSM 13279</strain>
    </source>
</reference>
<proteinExistence type="predicted"/>
<dbReference type="AlphaFoldDB" id="B6GDM5"/>
<comment type="caution">
    <text evidence="7">The sequence shown here is derived from an EMBL/GenBank/DDBJ whole genome shotgun (WGS) entry which is preliminary data.</text>
</comment>
<accession>B6GDM5</accession>
<dbReference type="EC" id="2.7.13.3" evidence="2"/>
<evidence type="ECO:0000313" key="7">
    <source>
        <dbReference type="EMBL" id="EEA89664.1"/>
    </source>
</evidence>